<dbReference type="PATRIC" id="fig|84022.5.peg.679"/>
<dbReference type="RefSeq" id="WP_044825219.1">
    <property type="nucleotide sequence ID" value="NZ_CP009687.1"/>
</dbReference>
<reference evidence="1 2" key="1">
    <citation type="submission" date="2014-10" db="EMBL/GenBank/DDBJ databases">
        <title>Genome sequence of Clostridium aceticum DSM 1496.</title>
        <authorList>
            <person name="Poehlein A."/>
            <person name="Schiel-Bengelsdorf B."/>
            <person name="Gottschalk G."/>
            <person name="Duerre P."/>
            <person name="Daniel R."/>
        </authorList>
    </citation>
    <scope>NUCLEOTIDE SEQUENCE [LARGE SCALE GENOMIC DNA]</scope>
    <source>
        <strain evidence="1 2">DSM 1496</strain>
    </source>
</reference>
<evidence type="ECO:0000313" key="1">
    <source>
        <dbReference type="EMBL" id="AKL96188.1"/>
    </source>
</evidence>
<accession>A0A0D8IBK2</accession>
<sequence length="243" mass="28394">MIAIMTWKKELKEELKIRLDGSRVIDSVEELEDNIDYLDKVIISRHLDWSLEELRTVLKNLIESDIEIFYIKDNDEPEELRLLLSLGVKNILFDPISVEEIINKVENIVLFDDEDYLNGAVFVQEIEETEDIEEKKESKEEKDIIKIENTVDVEKLVKETVEKVQPVVTVKQESTFRFLLNYIQKLLSLLVILISIIIEYFMQIAITIIVLFIVNYYISEQGINSFPALIDEIMKLLGKIKAN</sequence>
<dbReference type="Proteomes" id="UP000035704">
    <property type="component" value="Chromosome"/>
</dbReference>
<dbReference type="STRING" id="84022.CACET_c27430"/>
<dbReference type="KEGG" id="cace:CACET_c27430"/>
<gene>
    <name evidence="1" type="ORF">CACET_c27430</name>
</gene>
<proteinExistence type="predicted"/>
<name>A0A0D8IBK2_9CLOT</name>
<evidence type="ECO:0000313" key="2">
    <source>
        <dbReference type="Proteomes" id="UP000035704"/>
    </source>
</evidence>
<dbReference type="AlphaFoldDB" id="A0A0D8IBK2"/>
<keyword evidence="2" id="KW-1185">Reference proteome</keyword>
<organism evidence="1 2">
    <name type="scientific">Clostridium aceticum</name>
    <dbReference type="NCBI Taxonomy" id="84022"/>
    <lineage>
        <taxon>Bacteria</taxon>
        <taxon>Bacillati</taxon>
        <taxon>Bacillota</taxon>
        <taxon>Clostridia</taxon>
        <taxon>Eubacteriales</taxon>
        <taxon>Clostridiaceae</taxon>
        <taxon>Clostridium</taxon>
    </lineage>
</organism>
<dbReference type="EMBL" id="CP009687">
    <property type="protein sequence ID" value="AKL96188.1"/>
    <property type="molecule type" value="Genomic_DNA"/>
</dbReference>
<protein>
    <submittedName>
        <fullName evidence="1">Uncharacterized protein</fullName>
    </submittedName>
</protein>